<dbReference type="InterPro" id="IPR027417">
    <property type="entry name" value="P-loop_NTPase"/>
</dbReference>
<accession>A0A8J6ZM37</accession>
<reference evidence="2" key="1">
    <citation type="submission" date="2020-10" db="EMBL/GenBank/DDBJ databases">
        <authorList>
            <person name="Castelo-Branco R."/>
            <person name="Eusebio N."/>
            <person name="Adriana R."/>
            <person name="Vieira A."/>
            <person name="Brugerolle De Fraissinette N."/>
            <person name="Rezende De Castro R."/>
            <person name="Schneider M.P."/>
            <person name="Vasconcelos V."/>
            <person name="Leao P.N."/>
        </authorList>
    </citation>
    <scope>NUCLEOTIDE SEQUENCE</scope>
    <source>
        <strain evidence="2">LEGE 12446</strain>
    </source>
</reference>
<keyword evidence="2" id="KW-0067">ATP-binding</keyword>
<dbReference type="InterPro" id="IPR049945">
    <property type="entry name" value="AAA_22"/>
</dbReference>
<dbReference type="Gene3D" id="3.40.50.300">
    <property type="entry name" value="P-loop containing nucleotide triphosphate hydrolases"/>
    <property type="match status" value="2"/>
</dbReference>
<dbReference type="PANTHER" id="PTHR34301">
    <property type="entry name" value="DNA-BINDING PROTEIN-RELATED"/>
    <property type="match status" value="1"/>
</dbReference>
<evidence type="ECO:0000313" key="2">
    <source>
        <dbReference type="EMBL" id="MBE9023844.1"/>
    </source>
</evidence>
<keyword evidence="2" id="KW-0547">Nucleotide-binding</keyword>
<gene>
    <name evidence="2" type="ORF">IQ276_15830</name>
</gene>
<proteinExistence type="predicted"/>
<dbReference type="RefSeq" id="WP_193917763.1">
    <property type="nucleotide sequence ID" value="NZ_JADEXS020000001.1"/>
</dbReference>
<comment type="caution">
    <text evidence="2">The sequence shown here is derived from an EMBL/GenBank/DDBJ whole genome shotgun (WGS) entry which is preliminary data.</text>
</comment>
<keyword evidence="3" id="KW-1185">Reference proteome</keyword>
<dbReference type="SUPFAM" id="SSF52540">
    <property type="entry name" value="P-loop containing nucleoside triphosphate hydrolases"/>
    <property type="match status" value="2"/>
</dbReference>
<feature type="domain" description="AAA+ ATPase" evidence="1">
    <location>
        <begin position="537"/>
        <end position="697"/>
    </location>
</feature>
<dbReference type="EMBL" id="JADEXS010000200">
    <property type="protein sequence ID" value="MBE9023844.1"/>
    <property type="molecule type" value="Genomic_DNA"/>
</dbReference>
<dbReference type="SMART" id="SM00382">
    <property type="entry name" value="AAA"/>
    <property type="match status" value="2"/>
</dbReference>
<dbReference type="AlphaFoldDB" id="A0A8J6ZM37"/>
<dbReference type="Pfam" id="PF13401">
    <property type="entry name" value="AAA_22"/>
    <property type="match status" value="2"/>
</dbReference>
<name>A0A8J6ZM37_DESMC</name>
<dbReference type="PANTHER" id="PTHR34301:SF8">
    <property type="entry name" value="ATPASE DOMAIN-CONTAINING PROTEIN"/>
    <property type="match status" value="1"/>
</dbReference>
<dbReference type="InterPro" id="IPR003593">
    <property type="entry name" value="AAA+_ATPase"/>
</dbReference>
<evidence type="ECO:0000313" key="3">
    <source>
        <dbReference type="Proteomes" id="UP000622533"/>
    </source>
</evidence>
<dbReference type="GO" id="GO:0005524">
    <property type="term" value="F:ATP binding"/>
    <property type="evidence" value="ECO:0007669"/>
    <property type="project" value="UniProtKB-KW"/>
</dbReference>
<protein>
    <submittedName>
        <fullName evidence="2">ATP-binding protein</fullName>
    </submittedName>
</protein>
<sequence length="936" mass="107197">MSNTQERALSIKPIISYPGQAEVDKTYLMTIDLQSSDEWPYEEEEYPIYCMLDTSPLFSCEPLGEPAVVLHRFGGSYGPAEFLLTAAQKEMEGEITVTLVNNWGMPIRVLNLDITQAVTHSQEIISTHERVTSIPQKSERNSSINYNRNPYILGSPIRKPEMLFGRQNIFNFIQDNLQDDAKFILLQGQRRIGKTSILNNIPFFISQDEVVFVTCDLQEHAYSTLGEILHAIAHAIVEQLQLENTILDSLLNADSENIHSIFTLVFLPLVYEVLDNYKLVLLLDEFDVVSGNETKNAVEFLRFLENLVTQQEKLCVIAVVGRYLDSMPSLLQLFKDSPIIEVGLLDQLSARQLINRPAKGILTYEPDAIEAILKLSSGHPYFTQGICFQLFNQARSEDNWKVTDENVRYIFPEVFDTLQAPLAVVYDCLSILERVVFSAVAEAQQQNTSENPLKLLEDYGFVITYALKEAIQLLINKDFLNINPIKVKVELIRLWLLERHPLRDEILQLEIHDSPDSPELFVGRESEIDAAFEQIYNRSHLAIWGGPGMGKTSFLRYIASASPQVWQEHKLDSSQAVIVRFSCKTILPFTPSGFWKKVLSFLKHNLYTEPGLQTKIDTLLAKGKTSIDSLRQVLGKLGQREKFLVLLVDDFDVALVQNPEYSEEDMQNFFMDCRNLAVHSAEARHLSMIVTSLKRLNQLLRKLSPNASPWYNHYLFLPLQTFTDTEIDQFLQSFNKPITPQLLEAIGEITGGNPTLLNIVSPLIYRELESQNPVDTQEFVNKLESSTKQFFASIWHSCSEVEQTLLMLFALSGLRERLHPRLRFDLSDFNLILTQMQRELTQLEEQGILTQTFGEAKKIYSLSSSIMELWVIQELQQTDENWLQAREKVFLNLMSHQQLDEFATAIKWLWNNKNHIPSNLEWFGKLVAAIQQIIES</sequence>
<feature type="domain" description="AAA+ ATPase" evidence="1">
    <location>
        <begin position="180"/>
        <end position="346"/>
    </location>
</feature>
<organism evidence="2 3">
    <name type="scientific">Desmonostoc muscorum LEGE 12446</name>
    <dbReference type="NCBI Taxonomy" id="1828758"/>
    <lineage>
        <taxon>Bacteria</taxon>
        <taxon>Bacillati</taxon>
        <taxon>Cyanobacteriota</taxon>
        <taxon>Cyanophyceae</taxon>
        <taxon>Nostocales</taxon>
        <taxon>Nostocaceae</taxon>
        <taxon>Desmonostoc</taxon>
    </lineage>
</organism>
<evidence type="ECO:0000259" key="1">
    <source>
        <dbReference type="SMART" id="SM00382"/>
    </source>
</evidence>
<dbReference type="Proteomes" id="UP000622533">
    <property type="component" value="Unassembled WGS sequence"/>
</dbReference>
<dbReference type="GO" id="GO:0016887">
    <property type="term" value="F:ATP hydrolysis activity"/>
    <property type="evidence" value="ECO:0007669"/>
    <property type="project" value="InterPro"/>
</dbReference>